<feature type="domain" description="AB hydrolase-1" evidence="2">
    <location>
        <begin position="32"/>
        <end position="284"/>
    </location>
</feature>
<dbReference type="Gene3D" id="3.40.50.1820">
    <property type="entry name" value="alpha/beta hydrolase"/>
    <property type="match status" value="1"/>
</dbReference>
<dbReference type="Proteomes" id="UP000539372">
    <property type="component" value="Unassembled WGS sequence"/>
</dbReference>
<keyword evidence="4" id="KW-1185">Reference proteome</keyword>
<organism evidence="3 4">
    <name type="scientific">Pacificispira spongiicola</name>
    <dbReference type="NCBI Taxonomy" id="2729598"/>
    <lineage>
        <taxon>Bacteria</taxon>
        <taxon>Pseudomonadati</taxon>
        <taxon>Pseudomonadota</taxon>
        <taxon>Alphaproteobacteria</taxon>
        <taxon>Rhodospirillales</taxon>
        <taxon>Rhodospirillaceae</taxon>
        <taxon>Pacificispira</taxon>
    </lineage>
</organism>
<dbReference type="Pfam" id="PF00561">
    <property type="entry name" value="Abhydrolase_1"/>
    <property type="match status" value="1"/>
</dbReference>
<dbReference type="RefSeq" id="WP_169624886.1">
    <property type="nucleotide sequence ID" value="NZ_JABBNT010000002.1"/>
</dbReference>
<dbReference type="AlphaFoldDB" id="A0A7Y0HE84"/>
<accession>A0A7Y0HE84</accession>
<dbReference type="GO" id="GO:0016787">
    <property type="term" value="F:hydrolase activity"/>
    <property type="evidence" value="ECO:0007669"/>
    <property type="project" value="UniProtKB-KW"/>
</dbReference>
<sequence length="297" mass="32918">MLFPGFREERISVSHDFGTDIALHVRIGGNGPPLLLLHGYPQTGAMWHRIAPQLAERFTVIVPDLRGYGASAKPDSDAAHLPYSKRAMAADMAALMRRLGYDQFQVAGHDRGARVTHRLSLDYPDRVTRAAVLDIVPTRILFATATRSVAMAYYHWYFLAQPAPYPETLIGADPIYYFRYTVGGLSQSGTGFFDPIAQAEYEAAFADPAVIHASCEDYRAAATIDLDHDDADIETPVQCPLLVLWGEHAPMHKHYDVLGTWKERARNAQGHPVEAGHFLAEENPDATLAALLDFFDV</sequence>
<evidence type="ECO:0000256" key="1">
    <source>
        <dbReference type="ARBA" id="ARBA00022801"/>
    </source>
</evidence>
<evidence type="ECO:0000313" key="4">
    <source>
        <dbReference type="Proteomes" id="UP000539372"/>
    </source>
</evidence>
<dbReference type="PRINTS" id="PR00412">
    <property type="entry name" value="EPOXHYDRLASE"/>
</dbReference>
<protein>
    <submittedName>
        <fullName evidence="3">Alpha/beta hydrolase</fullName>
    </submittedName>
</protein>
<gene>
    <name evidence="3" type="ORF">HH303_08845</name>
</gene>
<dbReference type="InterPro" id="IPR029058">
    <property type="entry name" value="AB_hydrolase_fold"/>
</dbReference>
<dbReference type="SUPFAM" id="SSF53474">
    <property type="entry name" value="alpha/beta-Hydrolases"/>
    <property type="match status" value="1"/>
</dbReference>
<reference evidence="3 4" key="1">
    <citation type="submission" date="2020-04" db="EMBL/GenBank/DDBJ databases">
        <title>Rhodospirillaceae bacterium KN72 isolated from deep sea.</title>
        <authorList>
            <person name="Zhang D.-C."/>
        </authorList>
    </citation>
    <scope>NUCLEOTIDE SEQUENCE [LARGE SCALE GENOMIC DNA]</scope>
    <source>
        <strain evidence="3 4">KN72</strain>
    </source>
</reference>
<evidence type="ECO:0000259" key="2">
    <source>
        <dbReference type="Pfam" id="PF00561"/>
    </source>
</evidence>
<dbReference type="InterPro" id="IPR000073">
    <property type="entry name" value="AB_hydrolase_1"/>
</dbReference>
<keyword evidence="1 3" id="KW-0378">Hydrolase</keyword>
<dbReference type="EMBL" id="JABBNT010000002">
    <property type="protein sequence ID" value="NMM44586.1"/>
    <property type="molecule type" value="Genomic_DNA"/>
</dbReference>
<comment type="caution">
    <text evidence="3">The sequence shown here is derived from an EMBL/GenBank/DDBJ whole genome shotgun (WGS) entry which is preliminary data.</text>
</comment>
<dbReference type="PRINTS" id="PR00111">
    <property type="entry name" value="ABHYDROLASE"/>
</dbReference>
<proteinExistence type="predicted"/>
<dbReference type="PANTHER" id="PTHR43329">
    <property type="entry name" value="EPOXIDE HYDROLASE"/>
    <property type="match status" value="1"/>
</dbReference>
<dbReference type="InterPro" id="IPR000639">
    <property type="entry name" value="Epox_hydrolase-like"/>
</dbReference>
<name>A0A7Y0HE84_9PROT</name>
<evidence type="ECO:0000313" key="3">
    <source>
        <dbReference type="EMBL" id="NMM44586.1"/>
    </source>
</evidence>